<evidence type="ECO:0000313" key="3">
    <source>
        <dbReference type="EMBL" id="KAI7839989.1"/>
    </source>
</evidence>
<dbReference type="AlphaFoldDB" id="A0AAD5H0X4"/>
<name>A0AAD5H0X4_9CHLO</name>
<feature type="coiled-coil region" evidence="1">
    <location>
        <begin position="137"/>
        <end position="245"/>
    </location>
</feature>
<reference evidence="3" key="1">
    <citation type="submission" date="2020-11" db="EMBL/GenBank/DDBJ databases">
        <title>Chlorella ohadii genome sequencing and assembly.</title>
        <authorList>
            <person name="Murik O."/>
            <person name="Treves H."/>
            <person name="Kedem I."/>
            <person name="Shotland Y."/>
            <person name="Kaplan A."/>
        </authorList>
    </citation>
    <scope>NUCLEOTIDE SEQUENCE</scope>
    <source>
        <strain evidence="3">1</strain>
    </source>
</reference>
<dbReference type="EMBL" id="JADXDR010000088">
    <property type="protein sequence ID" value="KAI7839989.1"/>
    <property type="molecule type" value="Genomic_DNA"/>
</dbReference>
<feature type="region of interest" description="Disordered" evidence="2">
    <location>
        <begin position="61"/>
        <end position="81"/>
    </location>
</feature>
<feature type="compositionally biased region" description="Polar residues" evidence="2">
    <location>
        <begin position="1"/>
        <end position="12"/>
    </location>
</feature>
<accession>A0AAD5H0X4</accession>
<keyword evidence="4" id="KW-1185">Reference proteome</keyword>
<evidence type="ECO:0000313" key="4">
    <source>
        <dbReference type="Proteomes" id="UP001205105"/>
    </source>
</evidence>
<gene>
    <name evidence="3" type="ORF">COHA_006310</name>
</gene>
<keyword evidence="1" id="KW-0175">Coiled coil</keyword>
<feature type="compositionally biased region" description="Basic and acidic residues" evidence="2">
    <location>
        <begin position="305"/>
        <end position="316"/>
    </location>
</feature>
<evidence type="ECO:0000256" key="2">
    <source>
        <dbReference type="SAM" id="MobiDB-lite"/>
    </source>
</evidence>
<comment type="caution">
    <text evidence="3">The sequence shown here is derived from an EMBL/GenBank/DDBJ whole genome shotgun (WGS) entry which is preliminary data.</text>
</comment>
<sequence length="316" mass="34752">MAPQTSPQSGQQHRGKKQRLSDGSADPTMADNGGGDDGCRCRPRTTEDRVWDLTTRLESAQAAAARHKAGKREAQAQAAQLEEENEQLVQRVRHLEDELAAEMQQRDDALIDLKLAPEERQRAALLKIRLAVVERKLAAQRGMAAKMRQQLKAAAEEQHKLRADLEEAKQEAQAAPAQQQLFLEAAQRSAAEQERRAAEQQRRAEVAEAAKQAAESKLAPMRQRLAAKENEASQLAARVKGLTQVALQQTMLAAAKTMESAQLWLHLQYACTVGIQLQAKLQQAEGRAAAAAPQQQQAQQARHVAQREAGDKQKAA</sequence>
<proteinExistence type="predicted"/>
<feature type="compositionally biased region" description="Low complexity" evidence="2">
    <location>
        <begin position="284"/>
        <end position="303"/>
    </location>
</feature>
<protein>
    <submittedName>
        <fullName evidence="3">Uncharacterized protein</fullName>
    </submittedName>
</protein>
<feature type="region of interest" description="Disordered" evidence="2">
    <location>
        <begin position="1"/>
        <end position="44"/>
    </location>
</feature>
<dbReference type="Proteomes" id="UP001205105">
    <property type="component" value="Unassembled WGS sequence"/>
</dbReference>
<organism evidence="3 4">
    <name type="scientific">Chlorella ohadii</name>
    <dbReference type="NCBI Taxonomy" id="2649997"/>
    <lineage>
        <taxon>Eukaryota</taxon>
        <taxon>Viridiplantae</taxon>
        <taxon>Chlorophyta</taxon>
        <taxon>core chlorophytes</taxon>
        <taxon>Trebouxiophyceae</taxon>
        <taxon>Chlorellales</taxon>
        <taxon>Chlorellaceae</taxon>
        <taxon>Chlorella clade</taxon>
        <taxon>Chlorella</taxon>
    </lineage>
</organism>
<feature type="region of interest" description="Disordered" evidence="2">
    <location>
        <begin position="284"/>
        <end position="316"/>
    </location>
</feature>
<evidence type="ECO:0000256" key="1">
    <source>
        <dbReference type="SAM" id="Coils"/>
    </source>
</evidence>